<proteinExistence type="predicted"/>
<gene>
    <name evidence="1" type="ORF">M438DRAFT_389351</name>
</gene>
<accession>A0A074X050</accession>
<dbReference type="EMBL" id="KL585014">
    <property type="protein sequence ID" value="KEQ78788.1"/>
    <property type="molecule type" value="Genomic_DNA"/>
</dbReference>
<name>A0A074X050_AURPU</name>
<protein>
    <submittedName>
        <fullName evidence="1">Uncharacterized protein</fullName>
    </submittedName>
</protein>
<organism evidence="1 2">
    <name type="scientific">Aureobasidium pullulans EXF-150</name>
    <dbReference type="NCBI Taxonomy" id="1043002"/>
    <lineage>
        <taxon>Eukaryota</taxon>
        <taxon>Fungi</taxon>
        <taxon>Dikarya</taxon>
        <taxon>Ascomycota</taxon>
        <taxon>Pezizomycotina</taxon>
        <taxon>Dothideomycetes</taxon>
        <taxon>Dothideomycetidae</taxon>
        <taxon>Dothideales</taxon>
        <taxon>Saccotheciaceae</taxon>
        <taxon>Aureobasidium</taxon>
    </lineage>
</organism>
<dbReference type="Proteomes" id="UP000030706">
    <property type="component" value="Unassembled WGS sequence"/>
</dbReference>
<evidence type="ECO:0000313" key="1">
    <source>
        <dbReference type="EMBL" id="KEQ78788.1"/>
    </source>
</evidence>
<dbReference type="AlphaFoldDB" id="A0A074X050"/>
<dbReference type="RefSeq" id="XP_029754975.1">
    <property type="nucleotide sequence ID" value="XM_029909033.1"/>
</dbReference>
<keyword evidence="2" id="KW-1185">Reference proteome</keyword>
<reference evidence="1 2" key="1">
    <citation type="journal article" date="2014" name="BMC Genomics">
        <title>Genome sequencing of four Aureobasidium pullulans varieties: biotechnological potential, stress tolerance, and description of new species.</title>
        <authorList>
            <person name="Gostin Ar C."/>
            <person name="Ohm R.A."/>
            <person name="Kogej T."/>
            <person name="Sonjak S."/>
            <person name="Turk M."/>
            <person name="Zajc J."/>
            <person name="Zalar P."/>
            <person name="Grube M."/>
            <person name="Sun H."/>
            <person name="Han J."/>
            <person name="Sharma A."/>
            <person name="Chiniquy J."/>
            <person name="Ngan C.Y."/>
            <person name="Lipzen A."/>
            <person name="Barry K."/>
            <person name="Grigoriev I.V."/>
            <person name="Gunde-Cimerman N."/>
        </authorList>
    </citation>
    <scope>NUCLEOTIDE SEQUENCE [LARGE SCALE GENOMIC DNA]</scope>
    <source>
        <strain evidence="1 2">EXF-150</strain>
    </source>
</reference>
<sequence>MIRAGIRKGKKQGTNIFQPIFYKTSSSEVWFPFFSDNLNDVSDMGVSFRLSPIFVLLLLPSPPVLLLLANIATDDANKVDTEKEKVEASRKHDKVEIKETEVCQCECLQDRRGGLVRGFMSKVPEVRRYERSRDRNSRMLRSYVGKYLRRGIGAYLVDFEDALPYNNMRR</sequence>
<dbReference type="HOGENOM" id="CLU_1570316_0_0_1"/>
<dbReference type="GeneID" id="40751339"/>
<evidence type="ECO:0000313" key="2">
    <source>
        <dbReference type="Proteomes" id="UP000030706"/>
    </source>
</evidence>